<feature type="region of interest" description="Disordered" evidence="1">
    <location>
        <begin position="20"/>
        <end position="45"/>
    </location>
</feature>
<dbReference type="InterPro" id="IPR035513">
    <property type="entry name" value="Invertase/methylesterase_inhib"/>
</dbReference>
<organism evidence="2 3">
    <name type="scientific">Solanum verrucosum</name>
    <dbReference type="NCBI Taxonomy" id="315347"/>
    <lineage>
        <taxon>Eukaryota</taxon>
        <taxon>Viridiplantae</taxon>
        <taxon>Streptophyta</taxon>
        <taxon>Embryophyta</taxon>
        <taxon>Tracheophyta</taxon>
        <taxon>Spermatophyta</taxon>
        <taxon>Magnoliopsida</taxon>
        <taxon>eudicotyledons</taxon>
        <taxon>Gunneridae</taxon>
        <taxon>Pentapetalae</taxon>
        <taxon>asterids</taxon>
        <taxon>lamiids</taxon>
        <taxon>Solanales</taxon>
        <taxon>Solanaceae</taxon>
        <taxon>Solanoideae</taxon>
        <taxon>Solaneae</taxon>
        <taxon>Solanum</taxon>
    </lineage>
</organism>
<proteinExistence type="predicted"/>
<dbReference type="Proteomes" id="UP001234989">
    <property type="component" value="Chromosome 3"/>
</dbReference>
<evidence type="ECO:0000256" key="1">
    <source>
        <dbReference type="SAM" id="MobiDB-lite"/>
    </source>
</evidence>
<dbReference type="EMBL" id="CP133614">
    <property type="protein sequence ID" value="WMV21356.1"/>
    <property type="molecule type" value="Genomic_DNA"/>
</dbReference>
<name>A0AAF0QIQ5_SOLVR</name>
<dbReference type="SUPFAM" id="SSF101148">
    <property type="entry name" value="Plant invertase/pectin methylesterase inhibitor"/>
    <property type="match status" value="1"/>
</dbReference>
<protein>
    <submittedName>
        <fullName evidence="2">Uncharacterized protein</fullName>
    </submittedName>
</protein>
<dbReference type="Gene3D" id="1.20.140.40">
    <property type="entry name" value="Invertase/pectin methylesterase inhibitor family protein"/>
    <property type="match status" value="1"/>
</dbReference>
<keyword evidence="3" id="KW-1185">Reference proteome</keyword>
<evidence type="ECO:0000313" key="2">
    <source>
        <dbReference type="EMBL" id="WMV21356.1"/>
    </source>
</evidence>
<evidence type="ECO:0000313" key="3">
    <source>
        <dbReference type="Proteomes" id="UP001234989"/>
    </source>
</evidence>
<gene>
    <name evidence="2" type="ORF">MTR67_014741</name>
</gene>
<accession>A0AAF0QIQ5</accession>
<sequence length="66" mass="6965">MILIAKFKRTLKNNLNIHASAASDNPSTCDESFSGPPAESPQLKDASDKVQGLIGIILGISNQLKG</sequence>
<feature type="compositionally biased region" description="Polar residues" evidence="1">
    <location>
        <begin position="20"/>
        <end position="31"/>
    </location>
</feature>
<dbReference type="AlphaFoldDB" id="A0AAF0QIQ5"/>
<reference evidence="2" key="1">
    <citation type="submission" date="2023-08" db="EMBL/GenBank/DDBJ databases">
        <title>A de novo genome assembly of Solanum verrucosum Schlechtendal, a Mexican diploid species geographically isolated from the other diploid A-genome species in potato relatives.</title>
        <authorList>
            <person name="Hosaka K."/>
        </authorList>
    </citation>
    <scope>NUCLEOTIDE SEQUENCE</scope>
    <source>
        <tissue evidence="2">Young leaves</tissue>
    </source>
</reference>